<dbReference type="Gene3D" id="1.10.3210.10">
    <property type="entry name" value="Hypothetical protein af1432"/>
    <property type="match status" value="1"/>
</dbReference>
<keyword evidence="4" id="KW-1185">Reference proteome</keyword>
<dbReference type="Pfam" id="PF11871">
    <property type="entry name" value="DUF3391"/>
    <property type="match status" value="1"/>
</dbReference>
<evidence type="ECO:0000313" key="3">
    <source>
        <dbReference type="EMBL" id="NEX22505.1"/>
    </source>
</evidence>
<organism evidence="3 4">
    <name type="scientific">Thiorhodococcus mannitoliphagus</name>
    <dbReference type="NCBI Taxonomy" id="329406"/>
    <lineage>
        <taxon>Bacteria</taxon>
        <taxon>Pseudomonadati</taxon>
        <taxon>Pseudomonadota</taxon>
        <taxon>Gammaproteobacteria</taxon>
        <taxon>Chromatiales</taxon>
        <taxon>Chromatiaceae</taxon>
        <taxon>Thiorhodococcus</taxon>
    </lineage>
</organism>
<reference evidence="3 4" key="2">
    <citation type="submission" date="2020-02" db="EMBL/GenBank/DDBJ databases">
        <title>Genome sequences of Thiorhodococcus mannitoliphagus and Thiorhodococcus minor, purple sulfur photosynthetic bacteria in the gammaproteobacterial family, Chromatiaceae.</title>
        <authorList>
            <person name="Aviles F.A."/>
            <person name="Meyer T.E."/>
            <person name="Kyndt J.A."/>
        </authorList>
    </citation>
    <scope>NUCLEOTIDE SEQUENCE [LARGE SCALE GENOMIC DNA]</scope>
    <source>
        <strain evidence="3 4">DSM 18266</strain>
    </source>
</reference>
<feature type="domain" description="HD" evidence="1">
    <location>
        <begin position="163"/>
        <end position="289"/>
    </location>
</feature>
<evidence type="ECO:0000259" key="1">
    <source>
        <dbReference type="PROSITE" id="PS51831"/>
    </source>
</evidence>
<dbReference type="InterPro" id="IPR006675">
    <property type="entry name" value="HDIG_dom"/>
</dbReference>
<accession>A0A6P1E4A7</accession>
<proteinExistence type="predicted"/>
<dbReference type="InterPro" id="IPR003607">
    <property type="entry name" value="HD/PDEase_dom"/>
</dbReference>
<dbReference type="GO" id="GO:0008081">
    <property type="term" value="F:phosphoric diester hydrolase activity"/>
    <property type="evidence" value="ECO:0007669"/>
    <property type="project" value="UniProtKB-ARBA"/>
</dbReference>
<dbReference type="InterPro" id="IPR006674">
    <property type="entry name" value="HD_domain"/>
</dbReference>
<evidence type="ECO:0000313" key="4">
    <source>
        <dbReference type="Proteomes" id="UP000471640"/>
    </source>
</evidence>
<dbReference type="PANTHER" id="PTHR43155:SF2">
    <property type="entry name" value="CYCLIC DI-GMP PHOSPHODIESTERASE PA4108"/>
    <property type="match status" value="1"/>
</dbReference>
<dbReference type="Proteomes" id="UP000471640">
    <property type="component" value="Unassembled WGS sequence"/>
</dbReference>
<comment type="caution">
    <text evidence="3">The sequence shown here is derived from an EMBL/GenBank/DDBJ whole genome shotgun (WGS) entry which is preliminary data.</text>
</comment>
<evidence type="ECO:0000259" key="2">
    <source>
        <dbReference type="PROSITE" id="PS51832"/>
    </source>
</evidence>
<gene>
    <name evidence="3" type="ORF">G3480_19700</name>
</gene>
<dbReference type="InterPro" id="IPR037522">
    <property type="entry name" value="HD_GYP_dom"/>
</dbReference>
<dbReference type="InterPro" id="IPR021812">
    <property type="entry name" value="DUF3391"/>
</dbReference>
<dbReference type="PROSITE" id="PS51831">
    <property type="entry name" value="HD"/>
    <property type="match status" value="1"/>
</dbReference>
<dbReference type="NCBIfam" id="TIGR00277">
    <property type="entry name" value="HDIG"/>
    <property type="match status" value="1"/>
</dbReference>
<dbReference type="RefSeq" id="WP_164655599.1">
    <property type="nucleotide sequence ID" value="NZ_JAAIJR010000104.1"/>
</dbReference>
<name>A0A6P1E4A7_9GAMM</name>
<dbReference type="EMBL" id="JAAIJR010000104">
    <property type="protein sequence ID" value="NEX22505.1"/>
    <property type="molecule type" value="Genomic_DNA"/>
</dbReference>
<protein>
    <submittedName>
        <fullName evidence="3">HD-GYP domain-containing protein</fullName>
    </submittedName>
</protein>
<dbReference type="CDD" id="cd00077">
    <property type="entry name" value="HDc"/>
    <property type="match status" value="1"/>
</dbReference>
<dbReference type="SMART" id="SM00471">
    <property type="entry name" value="HDc"/>
    <property type="match status" value="1"/>
</dbReference>
<dbReference type="SUPFAM" id="SSF109604">
    <property type="entry name" value="HD-domain/PDEase-like"/>
    <property type="match status" value="1"/>
</dbReference>
<dbReference type="Pfam" id="PF13487">
    <property type="entry name" value="HD_5"/>
    <property type="match status" value="1"/>
</dbReference>
<reference evidence="4" key="1">
    <citation type="journal article" date="2020" name="Microbiol. Resour. Announc.">
        <title>Draft Genome Sequences of Thiorhodococcus mannitoliphagus and Thiorhodococcus minor, Purple Sulfur Photosynthetic Bacteria in the Gammaproteobacterial Family Chromatiaceae.</title>
        <authorList>
            <person name="Aviles F.A."/>
            <person name="Meyer T.E."/>
            <person name="Kyndt J.A."/>
        </authorList>
    </citation>
    <scope>NUCLEOTIDE SEQUENCE [LARGE SCALE GENOMIC DNA]</scope>
    <source>
        <strain evidence="4">DSM 18266</strain>
    </source>
</reference>
<dbReference type="PROSITE" id="PS51832">
    <property type="entry name" value="HD_GYP"/>
    <property type="match status" value="1"/>
</dbReference>
<sequence>MIKKITVEQLQVGMYVQDLNCGWMEHGFLRNRFLVKGDDVLSRIRDIGIRDLYIDTERGLDVSQAPTELEVEEALEQDLVQVVAEEGPPEEHKVSLAEERVQARRIQNEVLGLLSGISADMRQKRPLSLEHVTPLADDLVASVCRNPDALMGYSRVRRLGRYQLEHGVNVSTLMVAFGRTLGLDRDVLSALAIGGLLHDIGKTYLPAALLNKPGQLSESELTQMREHVAHGFRAAVAMPNMPKIALAIIAEHHERMDGSGYPNRRKGEQISRYGQMAAIVDVYDAITSARIYSSKAMEPHEALRKLLEWSSYHFNPELVQHFIRCVGIYPVGTLVRLRSDRLAVVVESSREGPFHPVVRVVMDTQKRYLSIHDIDLSKLTVDSEERILNAELPSRWGIDPIQVLQLPSS</sequence>
<dbReference type="PANTHER" id="PTHR43155">
    <property type="entry name" value="CYCLIC DI-GMP PHOSPHODIESTERASE PA4108-RELATED"/>
    <property type="match status" value="1"/>
</dbReference>
<feature type="domain" description="HD-GYP" evidence="2">
    <location>
        <begin position="141"/>
        <end position="338"/>
    </location>
</feature>
<dbReference type="AlphaFoldDB" id="A0A6P1E4A7"/>